<name>A0A840YHC3_9SPHN</name>
<feature type="domain" description="PAS" evidence="9">
    <location>
        <begin position="150"/>
        <end position="215"/>
    </location>
</feature>
<gene>
    <name evidence="11" type="ORF">FHT02_003552</name>
</gene>
<feature type="domain" description="PAS" evidence="9">
    <location>
        <begin position="23"/>
        <end position="88"/>
    </location>
</feature>
<feature type="compositionally biased region" description="Basic and acidic residues" evidence="8">
    <location>
        <begin position="527"/>
        <end position="538"/>
    </location>
</feature>
<evidence type="ECO:0000256" key="7">
    <source>
        <dbReference type="ARBA" id="ARBA00023012"/>
    </source>
</evidence>
<dbReference type="InterPro" id="IPR003661">
    <property type="entry name" value="HisK_dim/P_dom"/>
</dbReference>
<dbReference type="SUPFAM" id="SSF47384">
    <property type="entry name" value="Homodimeric domain of signal transducing histidine kinase"/>
    <property type="match status" value="1"/>
</dbReference>
<dbReference type="EMBL" id="JACIJF010000015">
    <property type="protein sequence ID" value="MBB5712294.1"/>
    <property type="molecule type" value="Genomic_DNA"/>
</dbReference>
<feature type="domain" description="PAS" evidence="9">
    <location>
        <begin position="302"/>
        <end position="372"/>
    </location>
</feature>
<evidence type="ECO:0000256" key="6">
    <source>
        <dbReference type="ARBA" id="ARBA00022840"/>
    </source>
</evidence>
<keyword evidence="12" id="KW-1185">Reference proteome</keyword>
<evidence type="ECO:0000313" key="12">
    <source>
        <dbReference type="Proteomes" id="UP000527143"/>
    </source>
</evidence>
<dbReference type="SUPFAM" id="SSF55785">
    <property type="entry name" value="PYP-like sensor domain (PAS domain)"/>
    <property type="match status" value="3"/>
</dbReference>
<feature type="domain" description="Signal transduction histidine kinase dimerisation/phosphoacceptor" evidence="10">
    <location>
        <begin position="441"/>
        <end position="507"/>
    </location>
</feature>
<dbReference type="GO" id="GO:0005524">
    <property type="term" value="F:ATP binding"/>
    <property type="evidence" value="ECO:0007669"/>
    <property type="project" value="UniProtKB-KW"/>
</dbReference>
<proteinExistence type="predicted"/>
<evidence type="ECO:0000259" key="9">
    <source>
        <dbReference type="SMART" id="SM00091"/>
    </source>
</evidence>
<evidence type="ECO:0000259" key="10">
    <source>
        <dbReference type="SMART" id="SM00388"/>
    </source>
</evidence>
<dbReference type="PANTHER" id="PTHR43065:SF46">
    <property type="entry name" value="C4-DICARBOXYLATE TRANSPORT SENSOR PROTEIN DCTB"/>
    <property type="match status" value="1"/>
</dbReference>
<reference evidence="11 12" key="1">
    <citation type="submission" date="2020-08" db="EMBL/GenBank/DDBJ databases">
        <title>Genomic Encyclopedia of Type Strains, Phase IV (KMG-IV): sequencing the most valuable type-strain genomes for metagenomic binning, comparative biology and taxonomic classification.</title>
        <authorList>
            <person name="Goeker M."/>
        </authorList>
    </citation>
    <scope>NUCLEOTIDE SEQUENCE [LARGE SCALE GENOMIC DNA]</scope>
    <source>
        <strain evidence="11 12">DSM 26736</strain>
    </source>
</reference>
<comment type="catalytic activity">
    <reaction evidence="1">
        <text>ATP + protein L-histidine = ADP + protein N-phospho-L-histidine.</text>
        <dbReference type="EC" id="2.7.13.3"/>
    </reaction>
</comment>
<keyword evidence="6" id="KW-0067">ATP-binding</keyword>
<dbReference type="Gene3D" id="3.30.450.20">
    <property type="entry name" value="PAS domain"/>
    <property type="match status" value="3"/>
</dbReference>
<dbReference type="InterPro" id="IPR035965">
    <property type="entry name" value="PAS-like_dom_sf"/>
</dbReference>
<dbReference type="SMART" id="SM00388">
    <property type="entry name" value="HisKA"/>
    <property type="match status" value="1"/>
</dbReference>
<dbReference type="Pfam" id="PF00512">
    <property type="entry name" value="HisKA"/>
    <property type="match status" value="1"/>
</dbReference>
<keyword evidence="5" id="KW-0418">Kinase</keyword>
<evidence type="ECO:0000256" key="1">
    <source>
        <dbReference type="ARBA" id="ARBA00000085"/>
    </source>
</evidence>
<dbReference type="Gene3D" id="1.10.287.130">
    <property type="match status" value="1"/>
</dbReference>
<dbReference type="PANTHER" id="PTHR43065">
    <property type="entry name" value="SENSOR HISTIDINE KINASE"/>
    <property type="match status" value="1"/>
</dbReference>
<accession>A0A840YHC3</accession>
<dbReference type="Proteomes" id="UP000527143">
    <property type="component" value="Unassembled WGS sequence"/>
</dbReference>
<dbReference type="CDD" id="cd00130">
    <property type="entry name" value="PAS"/>
    <property type="match status" value="2"/>
</dbReference>
<dbReference type="SMART" id="SM00091">
    <property type="entry name" value="PAS"/>
    <property type="match status" value="3"/>
</dbReference>
<keyword evidence="4" id="KW-0547">Nucleotide-binding</keyword>
<evidence type="ECO:0000256" key="2">
    <source>
        <dbReference type="ARBA" id="ARBA00012438"/>
    </source>
</evidence>
<sequence length="553" mass="62330">MRAIDWTASPLGPPSSWPQPLKTLLSVILGSDQPMFVVWGAEGSLLYNDAYSEILAAKHPAALGQPFLKVWAEIRSELIPIVEQAYRGKPVHMSDIELYMERKGFKEETHFAFSYTPVREERGAIAGFFCACTETTGQVLADRKAAAATDRQRRLFQQAPGFITILGQPSHVFEFVNDAYVRLFGNRDYNGRTVRQVFPELEGQGFFELLDQVYTRGERYSAYHLPVRLRLSPGEPEVERYLDFIYEPVVDEAGRVTGVFCEGYDVTDSHAAQVALRENEARLRELNSTLEQRVAEALAERRILAEVVETTDTFIQVADLDFRWLAINRASAEEFERIFGVRPKAGDSMLDILADKPELQAQVKQVWARALAGEAFTRIDEFGDPDRLRRYYEMKFNVLRDGNGQRIGAYQFVHDVTDRLHREAELAQAQEALRQSQKMDAMGQLTGGVAHDFNNLLTPIIGSLDMLYRKGVGDARTRRMIDGGLQSAERAKTLVQRLLAFARRQPLQPQAVDVGTLVHGMEDRACKHGRASHRDQPGRAHRPACRGSGCQPA</sequence>
<dbReference type="CDD" id="cd00082">
    <property type="entry name" value="HisKA"/>
    <property type="match status" value="1"/>
</dbReference>
<evidence type="ECO:0000256" key="4">
    <source>
        <dbReference type="ARBA" id="ARBA00022741"/>
    </source>
</evidence>
<keyword evidence="3" id="KW-0808">Transferase</keyword>
<evidence type="ECO:0000256" key="3">
    <source>
        <dbReference type="ARBA" id="ARBA00022679"/>
    </source>
</evidence>
<dbReference type="AlphaFoldDB" id="A0A840YHC3"/>
<evidence type="ECO:0000313" key="11">
    <source>
        <dbReference type="EMBL" id="MBB5712294.1"/>
    </source>
</evidence>
<comment type="caution">
    <text evidence="11">The sequence shown here is derived from an EMBL/GenBank/DDBJ whole genome shotgun (WGS) entry which is preliminary data.</text>
</comment>
<dbReference type="EC" id="2.7.13.3" evidence="2"/>
<dbReference type="InterPro" id="IPR036097">
    <property type="entry name" value="HisK_dim/P_sf"/>
</dbReference>
<dbReference type="Pfam" id="PF08448">
    <property type="entry name" value="PAS_4"/>
    <property type="match status" value="3"/>
</dbReference>
<protein>
    <recommendedName>
        <fullName evidence="2">histidine kinase</fullName>
        <ecNumber evidence="2">2.7.13.3</ecNumber>
    </recommendedName>
</protein>
<dbReference type="GO" id="GO:0000155">
    <property type="term" value="F:phosphorelay sensor kinase activity"/>
    <property type="evidence" value="ECO:0007669"/>
    <property type="project" value="InterPro"/>
</dbReference>
<evidence type="ECO:0000256" key="5">
    <source>
        <dbReference type="ARBA" id="ARBA00022777"/>
    </source>
</evidence>
<dbReference type="InterPro" id="IPR013656">
    <property type="entry name" value="PAS_4"/>
</dbReference>
<keyword evidence="7" id="KW-0902">Two-component regulatory system</keyword>
<dbReference type="InterPro" id="IPR000014">
    <property type="entry name" value="PAS"/>
</dbReference>
<organism evidence="11 12">
    <name type="scientific">Sphingomonas xinjiangensis</name>
    <dbReference type="NCBI Taxonomy" id="643568"/>
    <lineage>
        <taxon>Bacteria</taxon>
        <taxon>Pseudomonadati</taxon>
        <taxon>Pseudomonadota</taxon>
        <taxon>Alphaproteobacteria</taxon>
        <taxon>Sphingomonadales</taxon>
        <taxon>Sphingomonadaceae</taxon>
        <taxon>Sphingomonas</taxon>
    </lineage>
</organism>
<dbReference type="NCBIfam" id="TIGR00229">
    <property type="entry name" value="sensory_box"/>
    <property type="match status" value="1"/>
</dbReference>
<feature type="region of interest" description="Disordered" evidence="8">
    <location>
        <begin position="527"/>
        <end position="553"/>
    </location>
</feature>
<evidence type="ECO:0000256" key="8">
    <source>
        <dbReference type="SAM" id="MobiDB-lite"/>
    </source>
</evidence>